<organism evidence="2">
    <name type="scientific">Cupriavidus necator</name>
    <name type="common">Alcaligenes eutrophus</name>
    <name type="synonym">Ralstonia eutropha</name>
    <dbReference type="NCBI Taxonomy" id="106590"/>
    <lineage>
        <taxon>Bacteria</taxon>
        <taxon>Pseudomonadati</taxon>
        <taxon>Pseudomonadota</taxon>
        <taxon>Betaproteobacteria</taxon>
        <taxon>Burkholderiales</taxon>
        <taxon>Burkholderiaceae</taxon>
        <taxon>Cupriavidus</taxon>
    </lineage>
</organism>
<dbReference type="SMART" id="SM00450">
    <property type="entry name" value="RHOD"/>
    <property type="match status" value="1"/>
</dbReference>
<dbReference type="CDD" id="cd01522">
    <property type="entry name" value="RHOD_1"/>
    <property type="match status" value="1"/>
</dbReference>
<dbReference type="AlphaFoldDB" id="A0A1K0IHB0"/>
<protein>
    <submittedName>
        <fullName evidence="2">Rhodanese-like sulfurtransferase (Modular protein)</fullName>
    </submittedName>
</protein>
<proteinExistence type="predicted"/>
<dbReference type="Gene3D" id="3.40.250.10">
    <property type="entry name" value="Rhodanese-like domain"/>
    <property type="match status" value="1"/>
</dbReference>
<feature type="domain" description="Rhodanese" evidence="1">
    <location>
        <begin position="96"/>
        <end position="199"/>
    </location>
</feature>
<name>A0A1K0IHB0_CUPNE</name>
<keyword evidence="2" id="KW-0808">Transferase</keyword>
<reference evidence="2" key="1">
    <citation type="submission" date="2016-09" db="EMBL/GenBank/DDBJ databases">
        <authorList>
            <person name="Capua I."/>
            <person name="De Benedictis P."/>
            <person name="Joannis T."/>
            <person name="Lombin L.H."/>
            <person name="Cattoli G."/>
        </authorList>
    </citation>
    <scope>NUCLEOTIDE SEQUENCE</scope>
    <source>
        <strain evidence="2">B9</strain>
    </source>
</reference>
<evidence type="ECO:0000259" key="1">
    <source>
        <dbReference type="PROSITE" id="PS50206"/>
    </source>
</evidence>
<sequence>MKHHNGAFSKAPHCNSADAPKIVIRRPDSRHSGFEPARRYRIVRCGFAAPIPFLKFVTQMTTRDDLLQAARQRQQQNQLPYFGALSPQEAFALLQNDPSAVLVDVRTQAELDWVGGVDVPDAQFAHVEWMSYPGGAQNARFVEELRARVPADVPVLFLCRSAARSKHAARVATEAGYHFAMDVLEGFEGNRDDHHHRKTVEGWCVRGLPWHGA</sequence>
<dbReference type="SUPFAM" id="SSF52821">
    <property type="entry name" value="Rhodanese/Cell cycle control phosphatase"/>
    <property type="match status" value="1"/>
</dbReference>
<evidence type="ECO:0000313" key="2">
    <source>
        <dbReference type="EMBL" id="SCU76614.1"/>
    </source>
</evidence>
<dbReference type="InterPro" id="IPR001763">
    <property type="entry name" value="Rhodanese-like_dom"/>
</dbReference>
<gene>
    <name evidence="2" type="ORF">CNECB9_3220013</name>
</gene>
<dbReference type="InterPro" id="IPR036873">
    <property type="entry name" value="Rhodanese-like_dom_sf"/>
</dbReference>
<dbReference type="Pfam" id="PF00581">
    <property type="entry name" value="Rhodanese"/>
    <property type="match status" value="1"/>
</dbReference>
<dbReference type="GO" id="GO:0016740">
    <property type="term" value="F:transferase activity"/>
    <property type="evidence" value="ECO:0007669"/>
    <property type="project" value="UniProtKB-KW"/>
</dbReference>
<dbReference type="PROSITE" id="PS50206">
    <property type="entry name" value="RHODANESE_3"/>
    <property type="match status" value="1"/>
</dbReference>
<dbReference type="EMBL" id="FMSH01000249">
    <property type="protein sequence ID" value="SCU76614.1"/>
    <property type="molecule type" value="Genomic_DNA"/>
</dbReference>
<accession>A0A1K0IHB0</accession>